<proteinExistence type="inferred from homology"/>
<comment type="subcellular location">
    <subcellularLocation>
        <location evidence="1 9">Secreted</location>
    </subcellularLocation>
</comment>
<accession>A0A6A5TRK1</accession>
<comment type="similarity">
    <text evidence="9">Belongs to the carbohydrate esterase 1 (CE1) family.</text>
</comment>
<dbReference type="InterPro" id="IPR050955">
    <property type="entry name" value="Plant_Biomass_Hydrol_Est"/>
</dbReference>
<dbReference type="GO" id="GO:0005576">
    <property type="term" value="C:extracellular region"/>
    <property type="evidence" value="ECO:0007669"/>
    <property type="project" value="UniProtKB-SubCell"/>
</dbReference>
<sequence length="290" mass="31093">MYPPALAAALTFGATAFGAQLTQVSNYNNNAKAKPGMWVYVPDKVQSDALVVAIHSCQSSAQKYFANSKIPWHQGSDRKGYVTVWPSSTTECWDVSSKASLSHDGGGDSNAIANMIKYAITQYKIDPKKLYVTGGSSGGMMSNVLAATYPDLITAVSLYSGVPAGCFVSSSGGAAQWNNTCSGGQSTATPQKWGDVVRAMYPGYNGTRPRMQIWHGSTDGTLSPKNYDETIKQWTNVFDVSTTPTSSKPDTPERNYRMDDFGPNVEGIWAVGVGHSVPSHLDASEAWFGL</sequence>
<keyword evidence="2 9" id="KW-0719">Serine esterase</keyword>
<dbReference type="EMBL" id="ML976995">
    <property type="protein sequence ID" value="KAF1955261.1"/>
    <property type="molecule type" value="Genomic_DNA"/>
</dbReference>
<keyword evidence="6" id="KW-0325">Glycoprotein</keyword>
<evidence type="ECO:0000256" key="4">
    <source>
        <dbReference type="ARBA" id="ARBA00022729"/>
    </source>
</evidence>
<reference evidence="10" key="1">
    <citation type="journal article" date="2020" name="Stud. Mycol.">
        <title>101 Dothideomycetes genomes: a test case for predicting lifestyles and emergence of pathogens.</title>
        <authorList>
            <person name="Haridas S."/>
            <person name="Albert R."/>
            <person name="Binder M."/>
            <person name="Bloem J."/>
            <person name="Labutti K."/>
            <person name="Salamov A."/>
            <person name="Andreopoulos B."/>
            <person name="Baker S."/>
            <person name="Barry K."/>
            <person name="Bills G."/>
            <person name="Bluhm B."/>
            <person name="Cannon C."/>
            <person name="Castanera R."/>
            <person name="Culley D."/>
            <person name="Daum C."/>
            <person name="Ezra D."/>
            <person name="Gonzalez J."/>
            <person name="Henrissat B."/>
            <person name="Kuo A."/>
            <person name="Liang C."/>
            <person name="Lipzen A."/>
            <person name="Lutzoni F."/>
            <person name="Magnuson J."/>
            <person name="Mondo S."/>
            <person name="Nolan M."/>
            <person name="Ohm R."/>
            <person name="Pangilinan J."/>
            <person name="Park H.-J."/>
            <person name="Ramirez L."/>
            <person name="Alfaro M."/>
            <person name="Sun H."/>
            <person name="Tritt A."/>
            <person name="Yoshinaga Y."/>
            <person name="Zwiers L.-H."/>
            <person name="Turgeon B."/>
            <person name="Goodwin S."/>
            <person name="Spatafora J."/>
            <person name="Crous P."/>
            <person name="Grigoriev I."/>
        </authorList>
    </citation>
    <scope>NUCLEOTIDE SEQUENCE</scope>
    <source>
        <strain evidence="10">CBS 675.92</strain>
    </source>
</reference>
<dbReference type="GO" id="GO:0045493">
    <property type="term" value="P:xylan catabolic process"/>
    <property type="evidence" value="ECO:0007669"/>
    <property type="project" value="UniProtKB-UniRule"/>
</dbReference>
<keyword evidence="3 9" id="KW-0964">Secreted</keyword>
<keyword evidence="4 9" id="KW-0732">Signal</keyword>
<dbReference type="PANTHER" id="PTHR43037:SF3">
    <property type="entry name" value="FERULOYL ESTERASE B"/>
    <property type="match status" value="1"/>
</dbReference>
<keyword evidence="11" id="KW-1185">Reference proteome</keyword>
<evidence type="ECO:0000256" key="5">
    <source>
        <dbReference type="ARBA" id="ARBA00022801"/>
    </source>
</evidence>
<dbReference type="AlphaFoldDB" id="A0A6A5TRK1"/>
<dbReference type="SUPFAM" id="SSF53474">
    <property type="entry name" value="alpha/beta-Hydrolases"/>
    <property type="match status" value="1"/>
</dbReference>
<evidence type="ECO:0000256" key="6">
    <source>
        <dbReference type="ARBA" id="ARBA00023180"/>
    </source>
</evidence>
<organism evidence="10 11">
    <name type="scientific">Byssothecium circinans</name>
    <dbReference type="NCBI Taxonomy" id="147558"/>
    <lineage>
        <taxon>Eukaryota</taxon>
        <taxon>Fungi</taxon>
        <taxon>Dikarya</taxon>
        <taxon>Ascomycota</taxon>
        <taxon>Pezizomycotina</taxon>
        <taxon>Dothideomycetes</taxon>
        <taxon>Pleosporomycetidae</taxon>
        <taxon>Pleosporales</taxon>
        <taxon>Massarineae</taxon>
        <taxon>Massarinaceae</taxon>
        <taxon>Byssothecium</taxon>
    </lineage>
</organism>
<keyword evidence="8 9" id="KW-0624">Polysaccharide degradation</keyword>
<evidence type="ECO:0000256" key="9">
    <source>
        <dbReference type="RuleBase" id="RU367147"/>
    </source>
</evidence>
<keyword evidence="5 9" id="KW-0378">Hydrolase</keyword>
<dbReference type="InterPro" id="IPR010126">
    <property type="entry name" value="Esterase_phb"/>
</dbReference>
<dbReference type="Gene3D" id="3.40.50.1820">
    <property type="entry name" value="alpha/beta hydrolase"/>
    <property type="match status" value="1"/>
</dbReference>
<gene>
    <name evidence="10" type="ORF">CC80DRAFT_474636</name>
</gene>
<evidence type="ECO:0000256" key="2">
    <source>
        <dbReference type="ARBA" id="ARBA00022487"/>
    </source>
</evidence>
<evidence type="ECO:0000256" key="3">
    <source>
        <dbReference type="ARBA" id="ARBA00022525"/>
    </source>
</evidence>
<dbReference type="GO" id="GO:0052689">
    <property type="term" value="F:carboxylic ester hydrolase activity"/>
    <property type="evidence" value="ECO:0007669"/>
    <property type="project" value="UniProtKB-KW"/>
</dbReference>
<dbReference type="NCBIfam" id="TIGR01840">
    <property type="entry name" value="esterase_phb"/>
    <property type="match status" value="1"/>
</dbReference>
<keyword evidence="7 9" id="KW-0119">Carbohydrate metabolism</keyword>
<evidence type="ECO:0000256" key="1">
    <source>
        <dbReference type="ARBA" id="ARBA00004613"/>
    </source>
</evidence>
<feature type="signal peptide" evidence="9">
    <location>
        <begin position="1"/>
        <end position="18"/>
    </location>
</feature>
<evidence type="ECO:0000313" key="11">
    <source>
        <dbReference type="Proteomes" id="UP000800035"/>
    </source>
</evidence>
<name>A0A6A5TRK1_9PLEO</name>
<evidence type="ECO:0000313" key="10">
    <source>
        <dbReference type="EMBL" id="KAF1955261.1"/>
    </source>
</evidence>
<dbReference type="EC" id="3.1.1.-" evidence="9"/>
<dbReference type="Pfam" id="PF10503">
    <property type="entry name" value="Esterase_PHB"/>
    <property type="match status" value="1"/>
</dbReference>
<dbReference type="Proteomes" id="UP000800035">
    <property type="component" value="Unassembled WGS sequence"/>
</dbReference>
<evidence type="ECO:0000256" key="8">
    <source>
        <dbReference type="ARBA" id="ARBA00023326"/>
    </source>
</evidence>
<evidence type="ECO:0000256" key="7">
    <source>
        <dbReference type="ARBA" id="ARBA00023277"/>
    </source>
</evidence>
<comment type="function">
    <text evidence="9">Esterase involved in the hydrolysis of xylan, a major structural heterogeneous polysaccharide found in plant biomass representing the second most abundant polysaccharide in the biosphere, after cellulose.</text>
</comment>
<feature type="chain" id="PRO_5029039424" description="Carboxylic ester hydrolase" evidence="9">
    <location>
        <begin position="19"/>
        <end position="290"/>
    </location>
</feature>
<dbReference type="OrthoDB" id="2425929at2759"/>
<protein>
    <recommendedName>
        <fullName evidence="9">Carboxylic ester hydrolase</fullName>
        <ecNumber evidence="9">3.1.1.-</ecNumber>
    </recommendedName>
</protein>
<dbReference type="InterPro" id="IPR029058">
    <property type="entry name" value="AB_hydrolase_fold"/>
</dbReference>
<dbReference type="PANTHER" id="PTHR43037">
    <property type="entry name" value="UNNAMED PRODUCT-RELATED"/>
    <property type="match status" value="1"/>
</dbReference>